<keyword evidence="3" id="KW-1185">Reference proteome</keyword>
<organism evidence="2 3">
    <name type="scientific">Portunus trituberculatus</name>
    <name type="common">Swimming crab</name>
    <name type="synonym">Neptunus trituberculatus</name>
    <dbReference type="NCBI Taxonomy" id="210409"/>
    <lineage>
        <taxon>Eukaryota</taxon>
        <taxon>Metazoa</taxon>
        <taxon>Ecdysozoa</taxon>
        <taxon>Arthropoda</taxon>
        <taxon>Crustacea</taxon>
        <taxon>Multicrustacea</taxon>
        <taxon>Malacostraca</taxon>
        <taxon>Eumalacostraca</taxon>
        <taxon>Eucarida</taxon>
        <taxon>Decapoda</taxon>
        <taxon>Pleocyemata</taxon>
        <taxon>Brachyura</taxon>
        <taxon>Eubrachyura</taxon>
        <taxon>Portunoidea</taxon>
        <taxon>Portunidae</taxon>
        <taxon>Portuninae</taxon>
        <taxon>Portunus</taxon>
    </lineage>
</organism>
<evidence type="ECO:0000313" key="3">
    <source>
        <dbReference type="Proteomes" id="UP000324222"/>
    </source>
</evidence>
<feature type="region of interest" description="Disordered" evidence="1">
    <location>
        <begin position="1"/>
        <end position="50"/>
    </location>
</feature>
<gene>
    <name evidence="2" type="ORF">E2C01_015290</name>
</gene>
<reference evidence="2 3" key="1">
    <citation type="submission" date="2019-05" db="EMBL/GenBank/DDBJ databases">
        <title>Another draft genome of Portunus trituberculatus and its Hox gene families provides insights of decapod evolution.</title>
        <authorList>
            <person name="Jeong J.-H."/>
            <person name="Song I."/>
            <person name="Kim S."/>
            <person name="Choi T."/>
            <person name="Kim D."/>
            <person name="Ryu S."/>
            <person name="Kim W."/>
        </authorList>
    </citation>
    <scope>NUCLEOTIDE SEQUENCE [LARGE SCALE GENOMIC DNA]</scope>
    <source>
        <tissue evidence="2">Muscle</tissue>
    </source>
</reference>
<accession>A0A5B7DL91</accession>
<protein>
    <submittedName>
        <fullName evidence="2">Uncharacterized protein</fullName>
    </submittedName>
</protein>
<evidence type="ECO:0000313" key="2">
    <source>
        <dbReference type="EMBL" id="MPC22280.1"/>
    </source>
</evidence>
<dbReference type="Proteomes" id="UP000324222">
    <property type="component" value="Unassembled WGS sequence"/>
</dbReference>
<comment type="caution">
    <text evidence="2">The sequence shown here is derived from an EMBL/GenBank/DDBJ whole genome shotgun (WGS) entry which is preliminary data.</text>
</comment>
<name>A0A5B7DL91_PORTR</name>
<evidence type="ECO:0000256" key="1">
    <source>
        <dbReference type="SAM" id="MobiDB-lite"/>
    </source>
</evidence>
<dbReference type="EMBL" id="VSRR010001070">
    <property type="protein sequence ID" value="MPC22280.1"/>
    <property type="molecule type" value="Genomic_DNA"/>
</dbReference>
<dbReference type="AlphaFoldDB" id="A0A5B7DL91"/>
<proteinExistence type="predicted"/>
<sequence>MLSLATPAPPSPHPVPYSRHNRPPLLPHPVTAASLHPAISPGIRPSGNIHQTTIVSPQALFKSKNEPATPKRPRKFFERHCTEFGSLSVCL</sequence>